<evidence type="ECO:0000313" key="5">
    <source>
        <dbReference type="EMBL" id="OCB84084.1"/>
    </source>
</evidence>
<feature type="compositionally biased region" description="Basic and acidic residues" evidence="3">
    <location>
        <begin position="2433"/>
        <end position="2453"/>
    </location>
</feature>
<dbReference type="PANTHER" id="PTHR14689">
    <property type="entry name" value="PHORBOL-ESTER_DAG-TYPE DOMAIN-CONTAINING PROTEIN"/>
    <property type="match status" value="1"/>
</dbReference>
<evidence type="ECO:0000313" key="6">
    <source>
        <dbReference type="Proteomes" id="UP000757232"/>
    </source>
</evidence>
<feature type="compositionally biased region" description="Polar residues" evidence="3">
    <location>
        <begin position="13"/>
        <end position="23"/>
    </location>
</feature>
<keyword evidence="6" id="KW-1185">Reference proteome</keyword>
<dbReference type="GO" id="GO:0046872">
    <property type="term" value="F:metal ion binding"/>
    <property type="evidence" value="ECO:0007669"/>
    <property type="project" value="UniProtKB-KW"/>
</dbReference>
<evidence type="ECO:0000256" key="1">
    <source>
        <dbReference type="ARBA" id="ARBA00022723"/>
    </source>
</evidence>
<dbReference type="EMBL" id="LNZH02000216">
    <property type="protein sequence ID" value="OCB84084.1"/>
    <property type="molecule type" value="Genomic_DNA"/>
</dbReference>
<feature type="compositionally biased region" description="Low complexity" evidence="3">
    <location>
        <begin position="53"/>
        <end position="66"/>
    </location>
</feature>
<feature type="region of interest" description="Disordered" evidence="3">
    <location>
        <begin position="1"/>
        <end position="85"/>
    </location>
</feature>
<feature type="domain" description="Phorbol-ester/DAG-type" evidence="4">
    <location>
        <begin position="618"/>
        <end position="672"/>
    </location>
</feature>
<dbReference type="InterPro" id="IPR016024">
    <property type="entry name" value="ARM-type_fold"/>
</dbReference>
<comment type="caution">
    <text evidence="5">The sequence shown here is derived from an EMBL/GenBank/DDBJ whole genome shotgun (WGS) entry which is preliminary data.</text>
</comment>
<organism evidence="5 6">
    <name type="scientific">Sanghuangporus baumii</name>
    <name type="common">Phellinus baumii</name>
    <dbReference type="NCBI Taxonomy" id="108892"/>
    <lineage>
        <taxon>Eukaryota</taxon>
        <taxon>Fungi</taxon>
        <taxon>Dikarya</taxon>
        <taxon>Basidiomycota</taxon>
        <taxon>Agaricomycotina</taxon>
        <taxon>Agaricomycetes</taxon>
        <taxon>Hymenochaetales</taxon>
        <taxon>Hymenochaetaceae</taxon>
        <taxon>Sanghuangporus</taxon>
    </lineage>
</organism>
<dbReference type="OrthoDB" id="6270916at2759"/>
<dbReference type="SMART" id="SM00109">
    <property type="entry name" value="C1"/>
    <property type="match status" value="1"/>
</dbReference>
<feature type="region of interest" description="Disordered" evidence="3">
    <location>
        <begin position="140"/>
        <end position="159"/>
    </location>
</feature>
<dbReference type="SUPFAM" id="SSF57889">
    <property type="entry name" value="Cysteine-rich domain"/>
    <property type="match status" value="1"/>
</dbReference>
<proteinExistence type="predicted"/>
<feature type="region of interest" description="Disordered" evidence="3">
    <location>
        <begin position="2687"/>
        <end position="2706"/>
    </location>
</feature>
<feature type="region of interest" description="Disordered" evidence="3">
    <location>
        <begin position="2271"/>
        <end position="2549"/>
    </location>
</feature>
<feature type="compositionally biased region" description="Polar residues" evidence="3">
    <location>
        <begin position="2279"/>
        <end position="2299"/>
    </location>
</feature>
<dbReference type="Pfam" id="PF13926">
    <property type="entry name" value="DUF4211"/>
    <property type="match status" value="1"/>
</dbReference>
<dbReference type="PANTHER" id="PTHR14689:SF0">
    <property type="entry name" value="COILED-COIL DOMAIN-CONTAINING PROTEIN 82"/>
    <property type="match status" value="1"/>
</dbReference>
<dbReference type="GO" id="GO:0005634">
    <property type="term" value="C:nucleus"/>
    <property type="evidence" value="ECO:0007669"/>
    <property type="project" value="TreeGrafter"/>
</dbReference>
<dbReference type="InterPro" id="IPR046349">
    <property type="entry name" value="C1-like_sf"/>
</dbReference>
<feature type="compositionally biased region" description="Polar residues" evidence="3">
    <location>
        <begin position="76"/>
        <end position="85"/>
    </location>
</feature>
<feature type="compositionally biased region" description="Basic and acidic residues" evidence="3">
    <location>
        <begin position="2530"/>
        <end position="2545"/>
    </location>
</feature>
<feature type="compositionally biased region" description="Polar residues" evidence="3">
    <location>
        <begin position="2376"/>
        <end position="2387"/>
    </location>
</feature>
<name>A0A9Q5HQI4_SANBA</name>
<evidence type="ECO:0000259" key="4">
    <source>
        <dbReference type="PROSITE" id="PS50081"/>
    </source>
</evidence>
<keyword evidence="2" id="KW-0862">Zinc</keyword>
<dbReference type="Gene3D" id="3.30.60.20">
    <property type="match status" value="1"/>
</dbReference>
<dbReference type="InterPro" id="IPR002219">
    <property type="entry name" value="PKC_DAG/PE"/>
</dbReference>
<feature type="compositionally biased region" description="Low complexity" evidence="3">
    <location>
        <begin position="2388"/>
        <end position="2398"/>
    </location>
</feature>
<gene>
    <name evidence="5" type="ORF">A7U60_g8756</name>
</gene>
<sequence length="2812" mass="316184">MDPFRSSFRDSESLTQNVRSTLTVPEFLPPNIPEKEPTNLDAISTPRNRSRSRSISQFASSLISPSNEKPSMDVSGISNLTSNSSIKPDKALQETRKLLGHILHELQNRPRPPSVWDAFHPSYGAQRTRSLPLNLKSGLKLGPGHASRSGSVSLVDSDSDDELDATFSPDLTYELLNKLRDVLVIVKLKNWQIFDDGSGTDESNLEWSEKTTGFRFRRSSFNTGGRRARSSSPNRSKRPSSGLFTHLIVVLNSIVLEDCRFQMKSIRLSRPPNALQAITLDVCSILAYMHRTNAKILYDIGLAAILAFSTFPKSMHKRLLHFFEDGLLRMMLINLRGQQNGVFDSQQVPLNPDDRDDPDETPVVAIQVDEAQDETFDDLASSQTWKRWLPPNSGFQGVVSTYAPAQSMEIYYLSSLIAPLMTAILDNVEVLTQDAVLSHRLQAFFCFLADYKPDTSLDLLQVIAYHTDRTRRYAIALLLTYWPKSFGHLSVAKPFPILTHTESLEKTGLTRIRRHEAHPHFHQFMPWHFSPIPGSALFEGSSIHDCHSCLKQITDFGLLCPFCMCAVHFNCYDVPDGNQLSHYPNSDEASPQRVSVHRYSYVRPERSGFESAGARKDQHAFRPVTLFTLSLCGICSLPLWGYIAQGYRCATCNQYVHASCLRGEAFERLPMCYSEPDTSRITINWSDLRASFIDFYQEVLLQEEEILRCTFEELSIFWSLLWMQLQLLKCGIASGSVVVVRDRSTSVDGQTGVDNFELQHLEKLYHAYLVSDRLQPSPILQDLLQQSKYPRQFRLLLFDWPTLLYVASVAKSPIPKHDGSGEESLLAVTPSSEGVVQRDPDAYPAEIISVAQLRDALGQQFGLQRPQAACIMLGHLRHIGFFHSADIPDGFFTSYEKPSEKLCIFPLPLGLDISTNVEFLIAAVEACFEDLDISVNEAGFLLLVRKLWPNGVVLLKDDNLVIILREYVAKNINLPGVPAAAENYAWPNKTPSRSTSSGSVNNGNDYVACRKTLLEKYAIRWLFAIHCQDPDMYAAVVFKTVTDLAMDALDVVTSMTSGDKKPLSLCADKVLRSILKLCQSSVAFSTVDDLFLKWLMLFPSTLPPRKPLSTLPRLFNRDGEGTARWTTAFDATITSFEHISAPLLDPWRVVIDVAARDYDGLKKGLDWLCIFASSGVDIPVNTFLQLSALTRDLDAPFEDHLKLAEATFMAIWIKALGRQELHQMISGLHDRTAKHILAQLAAGTDVEKIYRFFRLTFSSFLLLFGCDRSRLEDLRLIDVGDTENLNRRKIVKRASLVEEPNVEDIDFIELLLPYMEEGTDELRCLIIKFLVAWRAYDMQVSDTNDLRTAFLVRILVADSRQFEEVVMDHFNEDWEARFSAATRLFQIMLDVSRPSFFAEGRQWRTSVMQIFLRFFSCMWSSDREEIRQAVDAWAQSLQVVHQQSMTQCFNEFMNRAPICDRIELVSFLLQLRSHFPTWKVLAWDVIIETLMDDEFMQRTDADESAIAAHLSMYGITTKRSGETNGTKDPDVSTLQSSLLLLSLQMIADGVPIDTFSYLKIKMQLVAVCGFPGSTLVPAPSGHSFHVQFGELKSLNPGALPCLQGLMSLLDAYRLFDLAPSAMTTSGIEDDAIYPVIVGSVVLDVFLGLFQYLLDNIVDFPYPQIKIMLQSLIITIYKHDVEVAPLRYLREVVRKTVKRVSVLLLKDIGSESKQLVFTAIQAYRKRWLNYASTRDLLVNHVSDIINFVSSLTSAKEDFLIGHAMSVLEDIFTMHSGTFYNLSKATETFHALRLVMARNARNIDVQASLPDVVLKDTLHYLVSMQNDPERKTILDNFRKYIEIVHHQGYSPDSLSFVGESFVAVLRSASELSDEIFDPNPLLLSIAALIQYNKAQVRGLLHHLESALRITLVRFDVSEQALRRLLQVTSTLYRRAATDPATSSQERNIILAVVLEILSEGLRSKCRVTASTLSAMIFALCKPGLNFISSSTLSRLGNDALFFLQSSASDFQAHHSLLVSRAASLLVIHAETRNKGLLYRYLGENSYERNGRYSLSVRAWNALALESLQTGTEGNPAIQLFETFSIFSATYHTSLRAHSLASGLPPDMTSSEINQAFVAIKLWLLLARKCSEEAQIIDNDAVLSATNSASEDRNASLVWNELWPPFERLVFLSETDAEIGNLTPIATLVWSSIADILLFLRLMRSSISLESASHIATLNRVKSLAKNESSSSKFARTLKSLSEPPPELPMTSLIAQATQELLAAEKLNALETRRELGLTTMPRKTNTTQSSGSPIKYKQQTLSSSFSSSPLAPARKTNSGCPPKKPRRATQPRTQELDADAEIFEPSDPKWSNRKLRRSASVAEDSDSSDVGKIRFEEQSSSSQSDATGRSSSEAEAEPSSPIRPAKRPRVSNTESEESELEGKRMRFQSSRRLIKRDTTSDIRSDSESDAQERSKGRLVKGNRPARSDEEEDILSGIDEDKIVDSRLRGKPSQKSSLLIMTTDKEKKRGLVTSESEEDSGIENHSLIPGAHPGREGENGLEDGKKSESEEELDDFIVEDEGDAHTTTLPAMFSMNTHQDLVHQFKIVCQYYVHLAVTKSAARPRRAKRLTSDEYFSVPLSITRRKLADIRDSIVSSVWRPDYKKSLMSYPKFELHALDFVLPQCDACHLGARLSTLSGRLSGEPYDRMTFETRGAKTESSTDESDDEDYSPLEFNLGRFCARRTKVYHELCHWEYELFSSLLREVEELGSAGRGFVKIAYAGGAEPPEDVSDADQVMEWLDQRGIIGYEWQKVKDLMSRATNLEADVKRGRQDD</sequence>
<dbReference type="Pfam" id="PF00130">
    <property type="entry name" value="C1_1"/>
    <property type="match status" value="1"/>
</dbReference>
<dbReference type="CDD" id="cd00029">
    <property type="entry name" value="C1"/>
    <property type="match status" value="1"/>
</dbReference>
<evidence type="ECO:0000256" key="2">
    <source>
        <dbReference type="ARBA" id="ARBA00022833"/>
    </source>
</evidence>
<protein>
    <recommendedName>
        <fullName evidence="4">Phorbol-ester/DAG-type domain-containing protein</fullName>
    </recommendedName>
</protein>
<accession>A0A9Q5HQI4</accession>
<dbReference type="Proteomes" id="UP000757232">
    <property type="component" value="Unassembled WGS sequence"/>
</dbReference>
<feature type="compositionally biased region" description="Basic and acidic residues" evidence="3">
    <location>
        <begin position="2476"/>
        <end position="2485"/>
    </location>
</feature>
<dbReference type="PROSITE" id="PS50081">
    <property type="entry name" value="ZF_DAG_PE_2"/>
    <property type="match status" value="1"/>
</dbReference>
<dbReference type="SUPFAM" id="SSF48371">
    <property type="entry name" value="ARM repeat"/>
    <property type="match status" value="1"/>
</dbReference>
<reference evidence="5" key="1">
    <citation type="submission" date="2016-06" db="EMBL/GenBank/DDBJ databases">
        <title>Draft Genome sequence of the fungus Inonotus baumii.</title>
        <authorList>
            <person name="Zhu H."/>
            <person name="Lin W."/>
        </authorList>
    </citation>
    <scope>NUCLEOTIDE SEQUENCE</scope>
    <source>
        <strain evidence="5">821</strain>
    </source>
</reference>
<keyword evidence="1" id="KW-0479">Metal-binding</keyword>
<evidence type="ECO:0000256" key="3">
    <source>
        <dbReference type="SAM" id="MobiDB-lite"/>
    </source>
</evidence>
<feature type="region of interest" description="Disordered" evidence="3">
    <location>
        <begin position="218"/>
        <end position="239"/>
    </location>
</feature>
<dbReference type="InterPro" id="IPR025451">
    <property type="entry name" value="DUF4211"/>
</dbReference>